<dbReference type="Gene3D" id="3.30.40.10">
    <property type="entry name" value="Zinc/RING finger domain, C3HC4 (zinc finger)"/>
    <property type="match status" value="1"/>
</dbReference>
<dbReference type="OrthoDB" id="8062037at2759"/>
<keyword evidence="2 4" id="KW-0863">Zinc-finger</keyword>
<keyword evidence="1" id="KW-0479">Metal-binding</keyword>
<feature type="region of interest" description="Disordered" evidence="5">
    <location>
        <begin position="1"/>
        <end position="28"/>
    </location>
</feature>
<feature type="compositionally biased region" description="Basic and acidic residues" evidence="5">
    <location>
        <begin position="210"/>
        <end position="242"/>
    </location>
</feature>
<dbReference type="SMART" id="SM00184">
    <property type="entry name" value="RING"/>
    <property type="match status" value="1"/>
</dbReference>
<dbReference type="AlphaFoldDB" id="A0A9P4U6R3"/>
<proteinExistence type="predicted"/>
<dbReference type="Proteomes" id="UP000799764">
    <property type="component" value="Unassembled WGS sequence"/>
</dbReference>
<evidence type="ECO:0000259" key="6">
    <source>
        <dbReference type="PROSITE" id="PS50089"/>
    </source>
</evidence>
<evidence type="ECO:0000256" key="2">
    <source>
        <dbReference type="ARBA" id="ARBA00022771"/>
    </source>
</evidence>
<evidence type="ECO:0000256" key="4">
    <source>
        <dbReference type="PROSITE-ProRule" id="PRU00175"/>
    </source>
</evidence>
<keyword evidence="3" id="KW-0862">Zinc</keyword>
<evidence type="ECO:0000313" key="8">
    <source>
        <dbReference type="Proteomes" id="UP000799764"/>
    </source>
</evidence>
<comment type="caution">
    <text evidence="7">The sequence shown here is derived from an EMBL/GenBank/DDBJ whole genome shotgun (WGS) entry which is preliminary data.</text>
</comment>
<dbReference type="EMBL" id="MU001507">
    <property type="protein sequence ID" value="KAF2440419.1"/>
    <property type="molecule type" value="Genomic_DNA"/>
</dbReference>
<dbReference type="Pfam" id="PF13639">
    <property type="entry name" value="zf-RING_2"/>
    <property type="match status" value="1"/>
</dbReference>
<evidence type="ECO:0000256" key="1">
    <source>
        <dbReference type="ARBA" id="ARBA00022723"/>
    </source>
</evidence>
<dbReference type="InterPro" id="IPR013083">
    <property type="entry name" value="Znf_RING/FYVE/PHD"/>
</dbReference>
<evidence type="ECO:0000256" key="5">
    <source>
        <dbReference type="SAM" id="MobiDB-lite"/>
    </source>
</evidence>
<organism evidence="7 8">
    <name type="scientific">Karstenula rhodostoma CBS 690.94</name>
    <dbReference type="NCBI Taxonomy" id="1392251"/>
    <lineage>
        <taxon>Eukaryota</taxon>
        <taxon>Fungi</taxon>
        <taxon>Dikarya</taxon>
        <taxon>Ascomycota</taxon>
        <taxon>Pezizomycotina</taxon>
        <taxon>Dothideomycetes</taxon>
        <taxon>Pleosporomycetidae</taxon>
        <taxon>Pleosporales</taxon>
        <taxon>Massarineae</taxon>
        <taxon>Didymosphaeriaceae</taxon>
        <taxon>Karstenula</taxon>
    </lineage>
</organism>
<feature type="domain" description="RING-type" evidence="6">
    <location>
        <begin position="59"/>
        <end position="107"/>
    </location>
</feature>
<dbReference type="InterPro" id="IPR001841">
    <property type="entry name" value="Znf_RING"/>
</dbReference>
<dbReference type="SUPFAM" id="SSF57850">
    <property type="entry name" value="RING/U-box"/>
    <property type="match status" value="1"/>
</dbReference>
<feature type="region of interest" description="Disordered" evidence="5">
    <location>
        <begin position="147"/>
        <end position="287"/>
    </location>
</feature>
<dbReference type="CDD" id="cd16448">
    <property type="entry name" value="RING-H2"/>
    <property type="match status" value="1"/>
</dbReference>
<evidence type="ECO:0000256" key="3">
    <source>
        <dbReference type="ARBA" id="ARBA00022833"/>
    </source>
</evidence>
<reference evidence="7" key="1">
    <citation type="journal article" date="2020" name="Stud. Mycol.">
        <title>101 Dothideomycetes genomes: a test case for predicting lifestyles and emergence of pathogens.</title>
        <authorList>
            <person name="Haridas S."/>
            <person name="Albert R."/>
            <person name="Binder M."/>
            <person name="Bloem J."/>
            <person name="Labutti K."/>
            <person name="Salamov A."/>
            <person name="Andreopoulos B."/>
            <person name="Baker S."/>
            <person name="Barry K."/>
            <person name="Bills G."/>
            <person name="Bluhm B."/>
            <person name="Cannon C."/>
            <person name="Castanera R."/>
            <person name="Culley D."/>
            <person name="Daum C."/>
            <person name="Ezra D."/>
            <person name="Gonzalez J."/>
            <person name="Henrissat B."/>
            <person name="Kuo A."/>
            <person name="Liang C."/>
            <person name="Lipzen A."/>
            <person name="Lutzoni F."/>
            <person name="Magnuson J."/>
            <person name="Mondo S."/>
            <person name="Nolan M."/>
            <person name="Ohm R."/>
            <person name="Pangilinan J."/>
            <person name="Park H.-J."/>
            <person name="Ramirez L."/>
            <person name="Alfaro M."/>
            <person name="Sun H."/>
            <person name="Tritt A."/>
            <person name="Yoshinaga Y."/>
            <person name="Zwiers L.-H."/>
            <person name="Turgeon B."/>
            <person name="Goodwin S."/>
            <person name="Spatafora J."/>
            <person name="Crous P."/>
            <person name="Grigoriev I."/>
        </authorList>
    </citation>
    <scope>NUCLEOTIDE SEQUENCE</scope>
    <source>
        <strain evidence="7">CBS 690.94</strain>
    </source>
</reference>
<evidence type="ECO:0000313" key="7">
    <source>
        <dbReference type="EMBL" id="KAF2440419.1"/>
    </source>
</evidence>
<feature type="compositionally biased region" description="Polar residues" evidence="5">
    <location>
        <begin position="1"/>
        <end position="18"/>
    </location>
</feature>
<feature type="region of interest" description="Disordered" evidence="5">
    <location>
        <begin position="312"/>
        <end position="336"/>
    </location>
</feature>
<sequence>MEASENQQVPRQDSNDLSTIEERQNSNPATPLPTLFVYLNDLNVLRQRGRGVHNLGGSCSICQTGFANDSFNQKVVQTPCDHVFHYDCLANWNRGTHASRNTCPLCRVELFRMDAPVLAQPELERVRRLGELNTELEQMLHEAIRQSRAASNSWVPREGVRPSSATYAGGVDPDAAEPAPGASPENPVLLGEGDNHGGNRHYGRDFGNYLRERNTLRRVQHDRVSSNRSHVTDRRRDYREPPLTRQADIVGLRANNNREAPPGSRSPRRPSALRQRETESLSPHYLPVSPGRTLANVHHLLGLHLPTHPFSSPGGLPGLRHPAPQPAEADSGAHTPPAVLQPPRISPLVSEAPQVIGSTPDADIEVIRRNIRRDYIYVGEFAGVEHVTQLNDPGSSHRYRVTQTLDNSDSWESYVFADAFFMSGKRAIFFKFP</sequence>
<dbReference type="GO" id="GO:0008270">
    <property type="term" value="F:zinc ion binding"/>
    <property type="evidence" value="ECO:0007669"/>
    <property type="project" value="UniProtKB-KW"/>
</dbReference>
<name>A0A9P4U6R3_9PLEO</name>
<protein>
    <recommendedName>
        <fullName evidence="6">RING-type domain-containing protein</fullName>
    </recommendedName>
</protein>
<dbReference type="PANTHER" id="PTHR45969">
    <property type="entry name" value="RING ZINC FINGER PROTEIN-RELATED"/>
    <property type="match status" value="1"/>
</dbReference>
<keyword evidence="8" id="KW-1185">Reference proteome</keyword>
<accession>A0A9P4U6R3</accession>
<gene>
    <name evidence="7" type="ORF">P171DRAFT_499742</name>
</gene>
<dbReference type="PROSITE" id="PS50089">
    <property type="entry name" value="ZF_RING_2"/>
    <property type="match status" value="1"/>
</dbReference>